<dbReference type="InterPro" id="IPR004193">
    <property type="entry name" value="Glyco_hydro_13_N"/>
</dbReference>
<evidence type="ECO:0000256" key="3">
    <source>
        <dbReference type="ARBA" id="ARBA00023295"/>
    </source>
</evidence>
<dbReference type="EC" id="3.2.1.196" evidence="5"/>
<dbReference type="GO" id="GO:0120549">
    <property type="term" value="F:limit dextrin alpha-1,6-maltotetraose-hydrolase activity"/>
    <property type="evidence" value="ECO:0007669"/>
    <property type="project" value="UniProtKB-EC"/>
</dbReference>
<dbReference type="Pfam" id="PF02922">
    <property type="entry name" value="CBM_48"/>
    <property type="match status" value="1"/>
</dbReference>
<dbReference type="SUPFAM" id="SSF51445">
    <property type="entry name" value="(Trans)glycosidases"/>
    <property type="match status" value="1"/>
</dbReference>
<gene>
    <name evidence="5" type="ORF">AVDCRST_MAG75-3327</name>
</gene>
<dbReference type="CDD" id="cd02856">
    <property type="entry name" value="E_set_GDE_Isoamylase_N"/>
    <property type="match status" value="1"/>
</dbReference>
<dbReference type="Gene3D" id="3.20.20.80">
    <property type="entry name" value="Glycosidases"/>
    <property type="match status" value="1"/>
</dbReference>
<dbReference type="SMART" id="SM00642">
    <property type="entry name" value="Aamy"/>
    <property type="match status" value="1"/>
</dbReference>
<sequence>MTTSSIARREASETTDLAFDEPVLHLLPAAIDSSVLGAQVQAGGTSFGLWAPRATRVELALVAADGSQLNADMSRGPDGVWTLHVPGIGAEQRYGYRVHGEWAPESGSRFNPAKLLLDPYARAITGGVDYSGPISDHVPESDYIPDSADSSRAVPLSVVVADSAPPTPIAQPTAMADTVLYELHVKGYTQLHPAVPEHLRGTYAGLAYPAVVQHLVDLGVTAVELLPVHHFVSEPFIVGRGLSNYWGYNTLGFFAPHAAYCSVGTMGEQVTEFKEMVSALHEAGIEVILDVVYNHTGEGGHEGPTLAFRGIDHGGYYRLTDDQRTDYYVTGCGNSVDTSQPGVLQLVLDSLRFWVTEMGVDGFRFDLVTTLLRDDKHHVVHDHPFMVALREDPVLSQTKIIAEPWDMGPYGYQVGAFGHGWSEWNDRYRNFMRDFWRGHVGGVSELAARLSGSPDIFGHDQRPASASVNFITAHDGFTLRDLVTYGTKHNGANGEANRDGADDNRSWNCGHEGETTDEAVNALRHRQTRNLMATLVLSTGVPMITAGDELGRTQQGNNNAYCQDSHISWVNWTTAPTWEGLTRLTTELLGLRAAHPVLRAGAYRHGEPQLGSDGRATGRKNLAWFGGADHEMTPDEWHDPTRRTLGMYVADDRPEREAEEAFLIWVHGGADPIQVVLPSGVWATSYRVLAHTGEPAELPTDPIPAGAALQLPGRTVAVLKIDWGLGVS</sequence>
<organism evidence="5">
    <name type="scientific">uncultured Propionibacteriaceae bacterium</name>
    <dbReference type="NCBI Taxonomy" id="257457"/>
    <lineage>
        <taxon>Bacteria</taxon>
        <taxon>Bacillati</taxon>
        <taxon>Actinomycetota</taxon>
        <taxon>Actinomycetes</taxon>
        <taxon>Propionibacteriales</taxon>
        <taxon>Propionibacteriaceae</taxon>
        <taxon>environmental samples</taxon>
    </lineage>
</organism>
<dbReference type="SUPFAM" id="SSF81296">
    <property type="entry name" value="E set domains"/>
    <property type="match status" value="1"/>
</dbReference>
<dbReference type="InterPro" id="IPR017853">
    <property type="entry name" value="GH"/>
</dbReference>
<evidence type="ECO:0000313" key="5">
    <source>
        <dbReference type="EMBL" id="CAA9419127.1"/>
    </source>
</evidence>
<keyword evidence="2 5" id="KW-0378">Hydrolase</keyword>
<evidence type="ECO:0000256" key="1">
    <source>
        <dbReference type="ARBA" id="ARBA00008061"/>
    </source>
</evidence>
<dbReference type="InterPro" id="IPR014756">
    <property type="entry name" value="Ig_E-set"/>
</dbReference>
<evidence type="ECO:0000259" key="4">
    <source>
        <dbReference type="SMART" id="SM00642"/>
    </source>
</evidence>
<evidence type="ECO:0000256" key="2">
    <source>
        <dbReference type="ARBA" id="ARBA00022801"/>
    </source>
</evidence>
<comment type="similarity">
    <text evidence="1">Belongs to the glycosyl hydrolase 13 family.</text>
</comment>
<keyword evidence="3 5" id="KW-0326">Glycosidase</keyword>
<dbReference type="AlphaFoldDB" id="A0A6J4PLZ7"/>
<dbReference type="InterPro" id="IPR044505">
    <property type="entry name" value="GlgX_Isoamylase_N_E_set"/>
</dbReference>
<dbReference type="NCBIfam" id="TIGR02100">
    <property type="entry name" value="glgX_debranch"/>
    <property type="match status" value="1"/>
</dbReference>
<proteinExistence type="inferred from homology"/>
<dbReference type="InterPro" id="IPR013783">
    <property type="entry name" value="Ig-like_fold"/>
</dbReference>
<dbReference type="GO" id="GO:0005980">
    <property type="term" value="P:glycogen catabolic process"/>
    <property type="evidence" value="ECO:0007669"/>
    <property type="project" value="InterPro"/>
</dbReference>
<dbReference type="InterPro" id="IPR006047">
    <property type="entry name" value="GH13_cat_dom"/>
</dbReference>
<dbReference type="PANTHER" id="PTHR43002">
    <property type="entry name" value="GLYCOGEN DEBRANCHING ENZYME"/>
    <property type="match status" value="1"/>
</dbReference>
<feature type="domain" description="Glycosyl hydrolase family 13 catalytic" evidence="4">
    <location>
        <begin position="178"/>
        <end position="585"/>
    </location>
</feature>
<dbReference type="SUPFAM" id="SSF51011">
    <property type="entry name" value="Glycosyl hydrolase domain"/>
    <property type="match status" value="1"/>
</dbReference>
<dbReference type="Gene3D" id="2.60.40.1180">
    <property type="entry name" value="Golgi alpha-mannosidase II"/>
    <property type="match status" value="1"/>
</dbReference>
<name>A0A6J4PLZ7_9ACTN</name>
<reference evidence="5" key="1">
    <citation type="submission" date="2020-02" db="EMBL/GenBank/DDBJ databases">
        <authorList>
            <person name="Meier V. D."/>
        </authorList>
    </citation>
    <scope>NUCLEOTIDE SEQUENCE</scope>
    <source>
        <strain evidence="5">AVDCRST_MAG75</strain>
    </source>
</reference>
<dbReference type="Gene3D" id="2.60.40.10">
    <property type="entry name" value="Immunoglobulins"/>
    <property type="match status" value="1"/>
</dbReference>
<dbReference type="CDD" id="cd11326">
    <property type="entry name" value="AmyAc_Glg_debranch"/>
    <property type="match status" value="1"/>
</dbReference>
<protein>
    <submittedName>
        <fullName evidence="5">GH13_11 / GH13 / GH13_10 / GH13_13 / CBM48</fullName>
        <ecNumber evidence="5">3.2.1.196</ecNumber>
    </submittedName>
</protein>
<dbReference type="InterPro" id="IPR013780">
    <property type="entry name" value="Glyco_hydro_b"/>
</dbReference>
<dbReference type="GO" id="GO:0004135">
    <property type="term" value="F:amylo-alpha-1,6-glucosidase activity"/>
    <property type="evidence" value="ECO:0007669"/>
    <property type="project" value="InterPro"/>
</dbReference>
<dbReference type="InterPro" id="IPR011837">
    <property type="entry name" value="Glycogen_debranch_GlgX"/>
</dbReference>
<dbReference type="EMBL" id="CADCUO010000243">
    <property type="protein sequence ID" value="CAA9419127.1"/>
    <property type="molecule type" value="Genomic_DNA"/>
</dbReference>
<accession>A0A6J4PLZ7</accession>